<name>A0A1F6TKC8_9PROT</name>
<organism evidence="2 3">
    <name type="scientific">Candidatus Muproteobacteria bacterium RBG_16_65_34</name>
    <dbReference type="NCBI Taxonomy" id="1817760"/>
    <lineage>
        <taxon>Bacteria</taxon>
        <taxon>Pseudomonadati</taxon>
        <taxon>Pseudomonadota</taxon>
        <taxon>Candidatus Muproteobacteria</taxon>
    </lineage>
</organism>
<protein>
    <recommendedName>
        <fullName evidence="1">PPM-type phosphatase domain-containing protein</fullName>
    </recommendedName>
</protein>
<dbReference type="Gene3D" id="3.60.40.10">
    <property type="entry name" value="PPM-type phosphatase domain"/>
    <property type="match status" value="1"/>
</dbReference>
<dbReference type="STRING" id="1817760.A2151_07765"/>
<dbReference type="SMART" id="SM00331">
    <property type="entry name" value="PP2C_SIG"/>
    <property type="match status" value="1"/>
</dbReference>
<sequence>MTTLRMAAVTDPGRLRAGNEDSISTRPELGLAVLADGMGGHLAGEVASGMAVEIITRHLVNVFARNGSGGGASPNDRSPETRAVDDAIQIANAAVHEASQARPECAGMGSTVVVAVFHQDKISFGHVGDSRLYRFRAGKLEQLTKDHSVIQELVNRGLLTLAEARASIAKNLVTRALGVDPVVAADLAEQTLQEADIYLLCSDGLNDVLADADIEAYLAAHGKDLDGTARRLVDEANARGGPDNISVILVRTDARFVRSRKAAKTLQSALNQA</sequence>
<dbReference type="InterPro" id="IPR036457">
    <property type="entry name" value="PPM-type-like_dom_sf"/>
</dbReference>
<dbReference type="SMART" id="SM00332">
    <property type="entry name" value="PP2Cc"/>
    <property type="match status" value="1"/>
</dbReference>
<dbReference type="PANTHER" id="PTHR47992">
    <property type="entry name" value="PROTEIN PHOSPHATASE"/>
    <property type="match status" value="1"/>
</dbReference>
<dbReference type="Pfam" id="PF13672">
    <property type="entry name" value="PP2C_2"/>
    <property type="match status" value="1"/>
</dbReference>
<dbReference type="EMBL" id="MFSU01000103">
    <property type="protein sequence ID" value="OGI45515.1"/>
    <property type="molecule type" value="Genomic_DNA"/>
</dbReference>
<dbReference type="PROSITE" id="PS51746">
    <property type="entry name" value="PPM_2"/>
    <property type="match status" value="1"/>
</dbReference>
<accession>A0A1F6TKC8</accession>
<reference evidence="2 3" key="1">
    <citation type="journal article" date="2016" name="Nat. Commun.">
        <title>Thousands of microbial genomes shed light on interconnected biogeochemical processes in an aquifer system.</title>
        <authorList>
            <person name="Anantharaman K."/>
            <person name="Brown C.T."/>
            <person name="Hug L.A."/>
            <person name="Sharon I."/>
            <person name="Castelle C.J."/>
            <person name="Probst A.J."/>
            <person name="Thomas B.C."/>
            <person name="Singh A."/>
            <person name="Wilkins M.J."/>
            <person name="Karaoz U."/>
            <person name="Brodie E.L."/>
            <person name="Williams K.H."/>
            <person name="Hubbard S.S."/>
            <person name="Banfield J.F."/>
        </authorList>
    </citation>
    <scope>NUCLEOTIDE SEQUENCE [LARGE SCALE GENOMIC DNA]</scope>
</reference>
<dbReference type="Proteomes" id="UP000178885">
    <property type="component" value="Unassembled WGS sequence"/>
</dbReference>
<dbReference type="GO" id="GO:0004722">
    <property type="term" value="F:protein serine/threonine phosphatase activity"/>
    <property type="evidence" value="ECO:0007669"/>
    <property type="project" value="InterPro"/>
</dbReference>
<dbReference type="NCBIfam" id="NF033484">
    <property type="entry name" value="Stp1_PP2C_phos"/>
    <property type="match status" value="1"/>
</dbReference>
<comment type="caution">
    <text evidence="2">The sequence shown here is derived from an EMBL/GenBank/DDBJ whole genome shotgun (WGS) entry which is preliminary data.</text>
</comment>
<evidence type="ECO:0000259" key="1">
    <source>
        <dbReference type="PROSITE" id="PS51746"/>
    </source>
</evidence>
<evidence type="ECO:0000313" key="3">
    <source>
        <dbReference type="Proteomes" id="UP000178885"/>
    </source>
</evidence>
<dbReference type="CDD" id="cd00143">
    <property type="entry name" value="PP2Cc"/>
    <property type="match status" value="1"/>
</dbReference>
<dbReference type="SUPFAM" id="SSF81606">
    <property type="entry name" value="PP2C-like"/>
    <property type="match status" value="1"/>
</dbReference>
<dbReference type="AlphaFoldDB" id="A0A1F6TKC8"/>
<feature type="domain" description="PPM-type phosphatase" evidence="1">
    <location>
        <begin position="5"/>
        <end position="252"/>
    </location>
</feature>
<gene>
    <name evidence="2" type="ORF">A2151_07765</name>
</gene>
<dbReference type="InterPro" id="IPR015655">
    <property type="entry name" value="PP2C"/>
</dbReference>
<dbReference type="InterPro" id="IPR001932">
    <property type="entry name" value="PPM-type_phosphatase-like_dom"/>
</dbReference>
<evidence type="ECO:0000313" key="2">
    <source>
        <dbReference type="EMBL" id="OGI45515.1"/>
    </source>
</evidence>
<proteinExistence type="predicted"/>